<evidence type="ECO:0000256" key="3">
    <source>
        <dbReference type="ARBA" id="ARBA00022833"/>
    </source>
</evidence>
<dbReference type="PROSITE" id="PS50966">
    <property type="entry name" value="ZF_SWIM"/>
    <property type="match status" value="1"/>
</dbReference>
<evidence type="ECO:0000313" key="8">
    <source>
        <dbReference type="Proteomes" id="UP000275267"/>
    </source>
</evidence>
<feature type="compositionally biased region" description="Low complexity" evidence="5">
    <location>
        <begin position="498"/>
        <end position="516"/>
    </location>
</feature>
<dbReference type="EMBL" id="PQIB02000008">
    <property type="protein sequence ID" value="RLN03566.1"/>
    <property type="molecule type" value="Genomic_DNA"/>
</dbReference>
<dbReference type="OrthoDB" id="655736at2759"/>
<reference evidence="8" key="1">
    <citation type="journal article" date="2019" name="Nat. Commun.">
        <title>The genome of broomcorn millet.</title>
        <authorList>
            <person name="Zou C."/>
            <person name="Miki D."/>
            <person name="Li D."/>
            <person name="Tang Q."/>
            <person name="Xiao L."/>
            <person name="Rajput S."/>
            <person name="Deng P."/>
            <person name="Jia W."/>
            <person name="Huang R."/>
            <person name="Zhang M."/>
            <person name="Sun Y."/>
            <person name="Hu J."/>
            <person name="Fu X."/>
            <person name="Schnable P.S."/>
            <person name="Li F."/>
            <person name="Zhang H."/>
            <person name="Feng B."/>
            <person name="Zhu X."/>
            <person name="Liu R."/>
            <person name="Schnable J.C."/>
            <person name="Zhu J.-K."/>
            <person name="Zhang H."/>
        </authorList>
    </citation>
    <scope>NUCLEOTIDE SEQUENCE [LARGE SCALE GENOMIC DNA]</scope>
</reference>
<dbReference type="Proteomes" id="UP000275267">
    <property type="component" value="Unassembled WGS sequence"/>
</dbReference>
<dbReference type="InterPro" id="IPR007527">
    <property type="entry name" value="Znf_SWIM"/>
</dbReference>
<evidence type="ECO:0000256" key="4">
    <source>
        <dbReference type="PROSITE-ProRule" id="PRU00325"/>
    </source>
</evidence>
<dbReference type="GO" id="GO:0008270">
    <property type="term" value="F:zinc ion binding"/>
    <property type="evidence" value="ECO:0007669"/>
    <property type="project" value="UniProtKB-KW"/>
</dbReference>
<gene>
    <name evidence="7" type="ORF">C2845_PM13G02250</name>
</gene>
<evidence type="ECO:0000256" key="2">
    <source>
        <dbReference type="ARBA" id="ARBA00022771"/>
    </source>
</evidence>
<evidence type="ECO:0000256" key="5">
    <source>
        <dbReference type="SAM" id="MobiDB-lite"/>
    </source>
</evidence>
<keyword evidence="1" id="KW-0479">Metal-binding</keyword>
<comment type="caution">
    <text evidence="7">The sequence shown here is derived from an EMBL/GenBank/DDBJ whole genome shotgun (WGS) entry which is preliminary data.</text>
</comment>
<dbReference type="PANTHER" id="PTHR31973">
    <property type="entry name" value="POLYPROTEIN, PUTATIVE-RELATED"/>
    <property type="match status" value="1"/>
</dbReference>
<dbReference type="Pfam" id="PF10551">
    <property type="entry name" value="MULE"/>
    <property type="match status" value="1"/>
</dbReference>
<dbReference type="PANTHER" id="PTHR31973:SF195">
    <property type="entry name" value="MUDR FAMILY TRANSPOSASE"/>
    <property type="match status" value="1"/>
</dbReference>
<dbReference type="InterPro" id="IPR006564">
    <property type="entry name" value="Znf_PMZ"/>
</dbReference>
<dbReference type="SMART" id="SM00575">
    <property type="entry name" value="ZnF_PMZ"/>
    <property type="match status" value="1"/>
</dbReference>
<evidence type="ECO:0000313" key="7">
    <source>
        <dbReference type="EMBL" id="RLN03566.1"/>
    </source>
</evidence>
<keyword evidence="2 4" id="KW-0863">Zinc-finger</keyword>
<keyword evidence="8" id="KW-1185">Reference proteome</keyword>
<organism evidence="7 8">
    <name type="scientific">Panicum miliaceum</name>
    <name type="common">Proso millet</name>
    <name type="synonym">Broomcorn millet</name>
    <dbReference type="NCBI Taxonomy" id="4540"/>
    <lineage>
        <taxon>Eukaryota</taxon>
        <taxon>Viridiplantae</taxon>
        <taxon>Streptophyta</taxon>
        <taxon>Embryophyta</taxon>
        <taxon>Tracheophyta</taxon>
        <taxon>Spermatophyta</taxon>
        <taxon>Magnoliopsida</taxon>
        <taxon>Liliopsida</taxon>
        <taxon>Poales</taxon>
        <taxon>Poaceae</taxon>
        <taxon>PACMAD clade</taxon>
        <taxon>Panicoideae</taxon>
        <taxon>Panicodae</taxon>
        <taxon>Paniceae</taxon>
        <taxon>Panicinae</taxon>
        <taxon>Panicum</taxon>
        <taxon>Panicum sect. Panicum</taxon>
    </lineage>
</organism>
<feature type="domain" description="SWIM-type" evidence="6">
    <location>
        <begin position="300"/>
        <end position="334"/>
    </location>
</feature>
<sequence>MLWIFKAALEESCSGSIVEIDCKKINGKMYFSRMFVAIRACVDGFLAGCKPYLGIDSTHLTGKYKGQLAAAVAIDEYNWMYPVAYGIFGKEINSNWAWFMAQLKRAVGTPSGLTIHTDACKGLAYAVKKVFHDDAEHRECFRHLMANFRKRFKGDVLKYMWPCAWACTDRRYDTLMEKIAAASPKAVPFLNRHHKLKWSRSKFSKECKVDYVNNDISECFNNWIKDYKDLPVADLMDKIREKIMAKIYTRQEIANRMEGRILASVLYELNMKSRGLHYEILRTSAMSAEISGITKEGKNWRVPVDIDKRTCGCGQWKISGKSCTHVIVLFGKIRNLNIENFVDDYYSIERFKAAYQYVVTPMGDKTYWPKFNPGFKMISSKLERPTGRPRKKRIKASGEATKRGSYQCKRCFQFGHVEKGCTATQAELEQELPPPRPKKSIGQRYCNISFLICNEYVLCLIHIVPPRKSKSEVEVSMIDAEPSHNVADPKVTCSPGVTTRSMSSPSPTSPGPITRRMASISHGGINRRLIIS</sequence>
<proteinExistence type="predicted"/>
<accession>A0A3L6RGW4</accession>
<dbReference type="AlphaFoldDB" id="A0A3L6RGW4"/>
<feature type="region of interest" description="Disordered" evidence="5">
    <location>
        <begin position="487"/>
        <end position="519"/>
    </location>
</feature>
<protein>
    <recommendedName>
        <fullName evidence="6">SWIM-type domain-containing protein</fullName>
    </recommendedName>
</protein>
<dbReference type="STRING" id="4540.A0A3L6RGW4"/>
<evidence type="ECO:0000256" key="1">
    <source>
        <dbReference type="ARBA" id="ARBA00022723"/>
    </source>
</evidence>
<name>A0A3L6RGW4_PANMI</name>
<dbReference type="InterPro" id="IPR018289">
    <property type="entry name" value="MULE_transposase_dom"/>
</dbReference>
<keyword evidence="3" id="KW-0862">Zinc</keyword>
<evidence type="ECO:0000259" key="6">
    <source>
        <dbReference type="PROSITE" id="PS50966"/>
    </source>
</evidence>